<sequence length="125" mass="13810">MKFTSFVVLLLLTLTGCSSDKAIKPIDLSGCTDKKYTRAKPLQNIATIVLARTYTTINGSSFTDYYLDQPDVAGFAVPWVACNLPDAYKKDKLAVRINGYTLTYPGMENENGIGNPIELTHIEVR</sequence>
<organism evidence="1 2">
    <name type="scientific">Spirosoma flavum</name>
    <dbReference type="NCBI Taxonomy" id="2048557"/>
    <lineage>
        <taxon>Bacteria</taxon>
        <taxon>Pseudomonadati</taxon>
        <taxon>Bacteroidota</taxon>
        <taxon>Cytophagia</taxon>
        <taxon>Cytophagales</taxon>
        <taxon>Cytophagaceae</taxon>
        <taxon>Spirosoma</taxon>
    </lineage>
</organism>
<evidence type="ECO:0000313" key="1">
    <source>
        <dbReference type="EMBL" id="MFD2935365.1"/>
    </source>
</evidence>
<gene>
    <name evidence="1" type="ORF">ACFS25_16380</name>
</gene>
<keyword evidence="2" id="KW-1185">Reference proteome</keyword>
<comment type="caution">
    <text evidence="1">The sequence shown here is derived from an EMBL/GenBank/DDBJ whole genome shotgun (WGS) entry which is preliminary data.</text>
</comment>
<evidence type="ECO:0000313" key="2">
    <source>
        <dbReference type="Proteomes" id="UP001597512"/>
    </source>
</evidence>
<proteinExistence type="predicted"/>
<dbReference type="PROSITE" id="PS51257">
    <property type="entry name" value="PROKAR_LIPOPROTEIN"/>
    <property type="match status" value="1"/>
</dbReference>
<dbReference type="Proteomes" id="UP001597512">
    <property type="component" value="Unassembled WGS sequence"/>
</dbReference>
<accession>A0ABW6ANH7</accession>
<reference evidence="2" key="1">
    <citation type="journal article" date="2019" name="Int. J. Syst. Evol. Microbiol.">
        <title>The Global Catalogue of Microorganisms (GCM) 10K type strain sequencing project: providing services to taxonomists for standard genome sequencing and annotation.</title>
        <authorList>
            <consortium name="The Broad Institute Genomics Platform"/>
            <consortium name="The Broad Institute Genome Sequencing Center for Infectious Disease"/>
            <person name="Wu L."/>
            <person name="Ma J."/>
        </authorList>
    </citation>
    <scope>NUCLEOTIDE SEQUENCE [LARGE SCALE GENOMIC DNA]</scope>
    <source>
        <strain evidence="2">KCTC 52490</strain>
    </source>
</reference>
<protein>
    <recommendedName>
        <fullName evidence="3">Lipoprotein</fullName>
    </recommendedName>
</protein>
<dbReference type="EMBL" id="JBHUOM010000014">
    <property type="protein sequence ID" value="MFD2935365.1"/>
    <property type="molecule type" value="Genomic_DNA"/>
</dbReference>
<name>A0ABW6ANH7_9BACT</name>
<evidence type="ECO:0008006" key="3">
    <source>
        <dbReference type="Google" id="ProtNLM"/>
    </source>
</evidence>
<dbReference type="RefSeq" id="WP_381503168.1">
    <property type="nucleotide sequence ID" value="NZ_JBHUOM010000014.1"/>
</dbReference>